<evidence type="ECO:0000313" key="3">
    <source>
        <dbReference type="Proteomes" id="UP000310421"/>
    </source>
</evidence>
<name>A0A4S8ZFH2_AURPU</name>
<evidence type="ECO:0000256" key="1">
    <source>
        <dbReference type="SAM" id="MobiDB-lite"/>
    </source>
</evidence>
<accession>A0A4S8ZFH2</accession>
<reference evidence="2 3" key="1">
    <citation type="submission" date="2018-10" db="EMBL/GenBank/DDBJ databases">
        <title>Fifty Aureobasidium pullulans genomes reveal a recombining polyextremotolerant generalist.</title>
        <authorList>
            <person name="Gostincar C."/>
            <person name="Turk M."/>
            <person name="Zajc J."/>
            <person name="Gunde-Cimerman N."/>
        </authorList>
    </citation>
    <scope>NUCLEOTIDE SEQUENCE [LARGE SCALE GENOMIC DNA]</scope>
    <source>
        <strain evidence="2 3">EXF-10751</strain>
    </source>
</reference>
<gene>
    <name evidence="2" type="ORF">D6D20_02798</name>
</gene>
<dbReference type="Proteomes" id="UP000310421">
    <property type="component" value="Unassembled WGS sequence"/>
</dbReference>
<dbReference type="AlphaFoldDB" id="A0A4S8ZFH2"/>
<feature type="compositionally biased region" description="Basic and acidic residues" evidence="1">
    <location>
        <begin position="198"/>
        <end position="219"/>
    </location>
</feature>
<proteinExistence type="predicted"/>
<feature type="region of interest" description="Disordered" evidence="1">
    <location>
        <begin position="192"/>
        <end position="233"/>
    </location>
</feature>
<evidence type="ECO:0000313" key="2">
    <source>
        <dbReference type="EMBL" id="THW64550.1"/>
    </source>
</evidence>
<dbReference type="EMBL" id="QZAN01000019">
    <property type="protein sequence ID" value="THW64550.1"/>
    <property type="molecule type" value="Genomic_DNA"/>
</dbReference>
<sequence>MPSNSLQHYIHSAVDLTAALTPLPLQLLKALPRPQLPLSSIYPRTTMAQPPVFQLDQYFWCHQGNEHIRDWIAADHIQHPYIYITYINDANMVIHRKRDGKYGAHDKRMLKFLETYPMTYTDILDELIWYKANVLQLVSDVGPHYSGLIDVHPDGNTPEAAGKARDLLYKHVFDIEARHKHWVQRGEQGLLNPNEIEPFSKEQKKQQKYDEYRSRKAREAAASTTNTDATIDPAFWADAYGENSAEYAGRLMLDLEVKKEGGNQREAGEDEEMEG</sequence>
<organism evidence="2 3">
    <name type="scientific">Aureobasidium pullulans</name>
    <name type="common">Black yeast</name>
    <name type="synonym">Pullularia pullulans</name>
    <dbReference type="NCBI Taxonomy" id="5580"/>
    <lineage>
        <taxon>Eukaryota</taxon>
        <taxon>Fungi</taxon>
        <taxon>Dikarya</taxon>
        <taxon>Ascomycota</taxon>
        <taxon>Pezizomycotina</taxon>
        <taxon>Dothideomycetes</taxon>
        <taxon>Dothideomycetidae</taxon>
        <taxon>Dothideales</taxon>
        <taxon>Saccotheciaceae</taxon>
        <taxon>Aureobasidium</taxon>
    </lineage>
</organism>
<protein>
    <submittedName>
        <fullName evidence="2">Uncharacterized protein</fullName>
    </submittedName>
</protein>
<comment type="caution">
    <text evidence="2">The sequence shown here is derived from an EMBL/GenBank/DDBJ whole genome shotgun (WGS) entry which is preliminary data.</text>
</comment>